<evidence type="ECO:0000256" key="5">
    <source>
        <dbReference type="SAM" id="MobiDB-lite"/>
    </source>
</evidence>
<proteinExistence type="predicted"/>
<dbReference type="PANTHER" id="PTHR33507:SF4">
    <property type="entry name" value="NODULATION COMPETITIVENESS PROTEIN NFED"/>
    <property type="match status" value="1"/>
</dbReference>
<dbReference type="InterPro" id="IPR052165">
    <property type="entry name" value="Membrane_assoc_protease"/>
</dbReference>
<dbReference type="Pfam" id="PF01957">
    <property type="entry name" value="NfeD"/>
    <property type="match status" value="1"/>
</dbReference>
<dbReference type="InterPro" id="IPR056738">
    <property type="entry name" value="NfeD1b_N"/>
</dbReference>
<accession>A0AA35T177</accession>
<feature type="transmembrane region" description="Helical" evidence="6">
    <location>
        <begin position="305"/>
        <end position="322"/>
    </location>
</feature>
<keyword evidence="10" id="KW-0645">Protease</keyword>
<feature type="domain" description="NfeD integral membrane" evidence="8">
    <location>
        <begin position="260"/>
        <end position="385"/>
    </location>
</feature>
<dbReference type="InterPro" id="IPR029045">
    <property type="entry name" value="ClpP/crotonase-like_dom_sf"/>
</dbReference>
<feature type="transmembrane region" description="Helical" evidence="6">
    <location>
        <begin position="329"/>
        <end position="349"/>
    </location>
</feature>
<feature type="transmembrane region" description="Helical" evidence="6">
    <location>
        <begin position="282"/>
        <end position="299"/>
    </location>
</feature>
<dbReference type="GO" id="GO:0008233">
    <property type="term" value="F:peptidase activity"/>
    <property type="evidence" value="ECO:0007669"/>
    <property type="project" value="UniProtKB-KW"/>
</dbReference>
<keyword evidence="3 6" id="KW-1133">Transmembrane helix</keyword>
<dbReference type="SUPFAM" id="SSF141322">
    <property type="entry name" value="NfeD domain-like"/>
    <property type="match status" value="1"/>
</dbReference>
<feature type="transmembrane region" description="Helical" evidence="6">
    <location>
        <begin position="369"/>
        <end position="387"/>
    </location>
</feature>
<protein>
    <submittedName>
        <fullName evidence="10">Membrane-bound protease PH1510</fullName>
    </submittedName>
</protein>
<dbReference type="Gene3D" id="3.90.226.10">
    <property type="entry name" value="2-enoyl-CoA Hydratase, Chain A, domain 1"/>
    <property type="match status" value="1"/>
</dbReference>
<evidence type="ECO:0000259" key="8">
    <source>
        <dbReference type="Pfam" id="PF24961"/>
    </source>
</evidence>
<feature type="domain" description="NfeD-like C-terminal" evidence="7">
    <location>
        <begin position="417"/>
        <end position="470"/>
    </location>
</feature>
<comment type="subcellular location">
    <subcellularLocation>
        <location evidence="1">Membrane</location>
        <topology evidence="1">Multi-pass membrane protein</topology>
    </subcellularLocation>
</comment>
<feature type="region of interest" description="Disordered" evidence="5">
    <location>
        <begin position="397"/>
        <end position="416"/>
    </location>
</feature>
<comment type="caution">
    <text evidence="10">The sequence shown here is derived from an EMBL/GenBank/DDBJ whole genome shotgun (WGS) entry which is preliminary data.</text>
</comment>
<dbReference type="PANTHER" id="PTHR33507">
    <property type="entry name" value="INNER MEMBRANE PROTEIN YBBJ"/>
    <property type="match status" value="1"/>
</dbReference>
<dbReference type="AlphaFoldDB" id="A0AA35T177"/>
<dbReference type="InterPro" id="IPR056739">
    <property type="entry name" value="NfeD_membrane"/>
</dbReference>
<dbReference type="GO" id="GO:0006508">
    <property type="term" value="P:proteolysis"/>
    <property type="evidence" value="ECO:0007669"/>
    <property type="project" value="UniProtKB-KW"/>
</dbReference>
<evidence type="ECO:0000259" key="9">
    <source>
        <dbReference type="Pfam" id="PF25145"/>
    </source>
</evidence>
<dbReference type="GO" id="GO:0016020">
    <property type="term" value="C:membrane"/>
    <property type="evidence" value="ECO:0007669"/>
    <property type="project" value="UniProtKB-SubCell"/>
</dbReference>
<evidence type="ECO:0000313" key="11">
    <source>
        <dbReference type="Proteomes" id="UP001174909"/>
    </source>
</evidence>
<evidence type="ECO:0000256" key="4">
    <source>
        <dbReference type="ARBA" id="ARBA00023136"/>
    </source>
</evidence>
<evidence type="ECO:0000256" key="3">
    <source>
        <dbReference type="ARBA" id="ARBA00022989"/>
    </source>
</evidence>
<dbReference type="EMBL" id="CASHTH010003053">
    <property type="protein sequence ID" value="CAI8039613.1"/>
    <property type="molecule type" value="Genomic_DNA"/>
</dbReference>
<keyword evidence="2 6" id="KW-0812">Transmembrane</keyword>
<dbReference type="CDD" id="cd07020">
    <property type="entry name" value="Clp_protease_NfeD_1"/>
    <property type="match status" value="1"/>
</dbReference>
<evidence type="ECO:0000256" key="2">
    <source>
        <dbReference type="ARBA" id="ARBA00022692"/>
    </source>
</evidence>
<organism evidence="10 11">
    <name type="scientific">Geodia barretti</name>
    <name type="common">Barrett's horny sponge</name>
    <dbReference type="NCBI Taxonomy" id="519541"/>
    <lineage>
        <taxon>Eukaryota</taxon>
        <taxon>Metazoa</taxon>
        <taxon>Porifera</taxon>
        <taxon>Demospongiae</taxon>
        <taxon>Heteroscleromorpha</taxon>
        <taxon>Tetractinellida</taxon>
        <taxon>Astrophorina</taxon>
        <taxon>Geodiidae</taxon>
        <taxon>Geodia</taxon>
    </lineage>
</organism>
<dbReference type="InterPro" id="IPR002810">
    <property type="entry name" value="NfeD-like_C"/>
</dbReference>
<evidence type="ECO:0000256" key="6">
    <source>
        <dbReference type="SAM" id="Phobius"/>
    </source>
</evidence>
<gene>
    <name evidence="10" type="ORF">GBAR_LOCUS22054</name>
</gene>
<dbReference type="Pfam" id="PF25145">
    <property type="entry name" value="NfeD1b_N"/>
    <property type="match status" value="1"/>
</dbReference>
<name>A0AA35T177_GEOBA</name>
<feature type="transmembrane region" description="Helical" evidence="6">
    <location>
        <begin position="255"/>
        <end position="275"/>
    </location>
</feature>
<reference evidence="10" key="1">
    <citation type="submission" date="2023-03" db="EMBL/GenBank/DDBJ databases">
        <authorList>
            <person name="Steffen K."/>
            <person name="Cardenas P."/>
        </authorList>
    </citation>
    <scope>NUCLEOTIDE SEQUENCE</scope>
</reference>
<dbReference type="Proteomes" id="UP001174909">
    <property type="component" value="Unassembled WGS sequence"/>
</dbReference>
<dbReference type="InterPro" id="IPR012340">
    <property type="entry name" value="NA-bd_OB-fold"/>
</dbReference>
<keyword evidence="11" id="KW-1185">Reference proteome</keyword>
<evidence type="ECO:0000256" key="1">
    <source>
        <dbReference type="ARBA" id="ARBA00004141"/>
    </source>
</evidence>
<sequence>MISYDSSRRIVRPHMRRWSVVATCALFICLGLFGLAGPGTRVSAQAETVLNVRVEKTISPVKVRVIKRAVDRANETGAQLLIIGLNTPGGLYGSTREIVEILLGSPVPVTVFVSPRGAQAGSAGTFITAAGHVAAMTPGSNIGAATPVSGSGEEISETLADKVTNDAAALIRAIAEERGRNADALEETVRSAASYSATEALDAGIIDLIADDTPALLAALDGRSIATVSGERTLELADAEVKELKLQWRERFVEFISNPNIAFLLLSLGSIGLIIEMLTPGALGPGIAGIICLGLGFLALGNLPFNWAGVAFILLALVLAALEIFVSGFGALGIGAAVSLVVGGLLLFGDFGGGRISPPSFPSVSVNRWVLVGVAGALLSVAGYLAYEVIMSRLGRRHSGSRTSGNDSDGRSSPGHLLEQTGVVTMPLQPRGVVALGNETWTSISSDGLTIPAGRRVRVVAVDGLVLTVEAMGGPSTVEGQE</sequence>
<evidence type="ECO:0000259" key="7">
    <source>
        <dbReference type="Pfam" id="PF01957"/>
    </source>
</evidence>
<evidence type="ECO:0000313" key="10">
    <source>
        <dbReference type="EMBL" id="CAI8039613.1"/>
    </source>
</evidence>
<dbReference type="Pfam" id="PF24961">
    <property type="entry name" value="NfeD_membrane"/>
    <property type="match status" value="1"/>
</dbReference>
<dbReference type="Gene3D" id="2.40.50.140">
    <property type="entry name" value="Nucleic acid-binding proteins"/>
    <property type="match status" value="1"/>
</dbReference>
<feature type="domain" description="NfeD1b N-terminal" evidence="9">
    <location>
        <begin position="49"/>
        <end position="183"/>
    </location>
</feature>
<keyword evidence="4 6" id="KW-0472">Membrane</keyword>
<keyword evidence="10" id="KW-0378">Hydrolase</keyword>
<dbReference type="SUPFAM" id="SSF52096">
    <property type="entry name" value="ClpP/crotonase"/>
    <property type="match status" value="1"/>
</dbReference>